<accession>A0A4R7USM2</accession>
<evidence type="ECO:0000313" key="10">
    <source>
        <dbReference type="Proteomes" id="UP000294927"/>
    </source>
</evidence>
<dbReference type="NCBIfam" id="TIGR03920">
    <property type="entry name" value="T7SS_EccD"/>
    <property type="match status" value="1"/>
</dbReference>
<dbReference type="OrthoDB" id="4775372at2"/>
<organism evidence="9 10">
    <name type="scientific">Actinophytocola oryzae</name>
    <dbReference type="NCBI Taxonomy" id="502181"/>
    <lineage>
        <taxon>Bacteria</taxon>
        <taxon>Bacillati</taxon>
        <taxon>Actinomycetota</taxon>
        <taxon>Actinomycetes</taxon>
        <taxon>Pseudonocardiales</taxon>
        <taxon>Pseudonocardiaceae</taxon>
    </lineage>
</organism>
<dbReference type="Gene3D" id="3.10.20.90">
    <property type="entry name" value="Phosphatidylinositol 3-kinase Catalytic Subunit, Chain A, domain 1"/>
    <property type="match status" value="1"/>
</dbReference>
<gene>
    <name evidence="9" type="ORF">CLV71_1389</name>
</gene>
<dbReference type="GO" id="GO:0005886">
    <property type="term" value="C:plasma membrane"/>
    <property type="evidence" value="ECO:0007669"/>
    <property type="project" value="UniProtKB-SubCell"/>
</dbReference>
<feature type="transmembrane region" description="Helical" evidence="7">
    <location>
        <begin position="176"/>
        <end position="199"/>
    </location>
</feature>
<dbReference type="InterPro" id="IPR024962">
    <property type="entry name" value="YukD-like"/>
</dbReference>
<feature type="transmembrane region" description="Helical" evidence="7">
    <location>
        <begin position="236"/>
        <end position="256"/>
    </location>
</feature>
<feature type="transmembrane region" description="Helical" evidence="7">
    <location>
        <begin position="331"/>
        <end position="354"/>
    </location>
</feature>
<feature type="transmembrane region" description="Helical" evidence="7">
    <location>
        <begin position="125"/>
        <end position="143"/>
    </location>
</feature>
<comment type="similarity">
    <text evidence="2">Belongs to the EccD/Snm4 family.</text>
</comment>
<comment type="subcellular location">
    <subcellularLocation>
        <location evidence="1">Cell membrane</location>
        <topology evidence="1">Multi-pass membrane protein</topology>
    </subcellularLocation>
</comment>
<dbReference type="RefSeq" id="WP_133909499.1">
    <property type="nucleotide sequence ID" value="NZ_SOCP01000038.1"/>
</dbReference>
<evidence type="ECO:0000313" key="9">
    <source>
        <dbReference type="EMBL" id="TDV34594.1"/>
    </source>
</evidence>
<proteinExistence type="inferred from homology"/>
<feature type="transmembrane region" description="Helical" evidence="7">
    <location>
        <begin position="268"/>
        <end position="292"/>
    </location>
</feature>
<evidence type="ECO:0000256" key="5">
    <source>
        <dbReference type="ARBA" id="ARBA00022989"/>
    </source>
</evidence>
<evidence type="ECO:0000256" key="7">
    <source>
        <dbReference type="SAM" id="Phobius"/>
    </source>
</evidence>
<evidence type="ECO:0000256" key="1">
    <source>
        <dbReference type="ARBA" id="ARBA00004651"/>
    </source>
</evidence>
<feature type="transmembrane region" description="Helical" evidence="7">
    <location>
        <begin position="211"/>
        <end position="230"/>
    </location>
</feature>
<dbReference type="Pfam" id="PF19053">
    <property type="entry name" value="EccD"/>
    <property type="match status" value="1"/>
</dbReference>
<dbReference type="Proteomes" id="UP000294927">
    <property type="component" value="Unassembled WGS sequence"/>
</dbReference>
<feature type="domain" description="EccD-like transmembrane" evidence="8">
    <location>
        <begin position="124"/>
        <end position="403"/>
    </location>
</feature>
<evidence type="ECO:0000256" key="3">
    <source>
        <dbReference type="ARBA" id="ARBA00022475"/>
    </source>
</evidence>
<dbReference type="InterPro" id="IPR006707">
    <property type="entry name" value="T7SS_EccD"/>
</dbReference>
<dbReference type="Pfam" id="PF08817">
    <property type="entry name" value="YukD"/>
    <property type="match status" value="1"/>
</dbReference>
<keyword evidence="4 7" id="KW-0812">Transmembrane</keyword>
<keyword evidence="3" id="KW-1003">Cell membrane</keyword>
<evidence type="ECO:0000259" key="8">
    <source>
        <dbReference type="Pfam" id="PF19053"/>
    </source>
</evidence>
<dbReference type="EMBL" id="SOCP01000038">
    <property type="protein sequence ID" value="TDV34594.1"/>
    <property type="molecule type" value="Genomic_DNA"/>
</dbReference>
<protein>
    <submittedName>
        <fullName evidence="9">Type VII secretion integral membrane protein EccD</fullName>
    </submittedName>
</protein>
<feature type="transmembrane region" description="Helical" evidence="7">
    <location>
        <begin position="361"/>
        <end position="379"/>
    </location>
</feature>
<keyword evidence="6 7" id="KW-0472">Membrane</keyword>
<sequence length="408" mass="41125">MEQQTQDRTNIVTRLRFTLDDSTTELAVPGGVPLGDVLPVVLGRFGTDAVERGVDHEGWVVRRPGGPVLDEERTPAELELTEDTVLELHARAEKLAPIDYDDVVDGVGEQVRGDRGGWSPMATKSMLLAGFVASMLTGLVLLVSGGGVVLPAAVAGGVGLVVMVGAALAARAAADAVMGTVLAGVATAHVAVACWLLVAVSEPSPPWQSRLVAAGIGALAALGAGLFAVADGAALFVGAGVAVLLVTIAAAVDAATTFGTSRTAMAGLAVALLAGFAIPAVASLLAVVPIPLLPVGVHPVSTSDGEDVDETAEDSAQETGNNLVVDRAHAAAVHACALHVGIGLASAAFLLALWPPDMVSIVCYAVFAAVVLLRARYLGGAVPRWVASGLFGFAALSAVLGATFALTH</sequence>
<feature type="transmembrane region" description="Helical" evidence="7">
    <location>
        <begin position="385"/>
        <end position="406"/>
    </location>
</feature>
<evidence type="ECO:0000256" key="6">
    <source>
        <dbReference type="ARBA" id="ARBA00023136"/>
    </source>
</evidence>
<evidence type="ECO:0000256" key="4">
    <source>
        <dbReference type="ARBA" id="ARBA00022692"/>
    </source>
</evidence>
<name>A0A4R7USM2_9PSEU</name>
<comment type="caution">
    <text evidence="9">The sequence shown here is derived from an EMBL/GenBank/DDBJ whole genome shotgun (WGS) entry which is preliminary data.</text>
</comment>
<evidence type="ECO:0000256" key="2">
    <source>
        <dbReference type="ARBA" id="ARBA00006162"/>
    </source>
</evidence>
<dbReference type="AlphaFoldDB" id="A0A4R7USM2"/>
<keyword evidence="10" id="KW-1185">Reference proteome</keyword>
<feature type="transmembrane region" description="Helical" evidence="7">
    <location>
        <begin position="150"/>
        <end position="170"/>
    </location>
</feature>
<keyword evidence="5 7" id="KW-1133">Transmembrane helix</keyword>
<dbReference type="InterPro" id="IPR044049">
    <property type="entry name" value="EccD_transm"/>
</dbReference>
<reference evidence="9 10" key="1">
    <citation type="submission" date="2019-03" db="EMBL/GenBank/DDBJ databases">
        <title>Genomic Encyclopedia of Archaeal and Bacterial Type Strains, Phase II (KMG-II): from individual species to whole genera.</title>
        <authorList>
            <person name="Goeker M."/>
        </authorList>
    </citation>
    <scope>NUCLEOTIDE SEQUENCE [LARGE SCALE GENOMIC DNA]</scope>
    <source>
        <strain evidence="9 10">DSM 45499</strain>
    </source>
</reference>